<keyword evidence="4" id="KW-0167">Capsid protein</keyword>
<dbReference type="InterPro" id="IPR016184">
    <property type="entry name" value="Capsid/spike_ssDNA_virus"/>
</dbReference>
<dbReference type="InterPro" id="IPR003514">
    <property type="entry name" value="Microviridae_protein_F"/>
</dbReference>
<evidence type="ECO:0000256" key="2">
    <source>
        <dbReference type="ARBA" id="ARBA00009963"/>
    </source>
</evidence>
<protein>
    <submittedName>
        <fullName evidence="6">Major capsid protein</fullName>
    </submittedName>
</protein>
<dbReference type="GO" id="GO:0039615">
    <property type="term" value="C:T=1 icosahedral viral capsid"/>
    <property type="evidence" value="ECO:0007669"/>
    <property type="project" value="UniProtKB-KW"/>
</dbReference>
<dbReference type="Gene3D" id="2.60.169.10">
    <property type="entry name" value="Microviridae F protein"/>
    <property type="match status" value="2"/>
</dbReference>
<evidence type="ECO:0000256" key="3">
    <source>
        <dbReference type="ARBA" id="ARBA00022431"/>
    </source>
</evidence>
<comment type="similarity">
    <text evidence="2">Belongs to the microviridae F protein family.</text>
</comment>
<sequence length="535" mass="60399">MSSIFKTVSFKKPRRNAFNLSHDVKLSCKMGQLIPIMCQEVLPGDHFKVSQDILCRLAPLVAPMMHNVNIYTHYFFVPFRIIWDDYKDFFTGGEDGMKEPAFPYIDAKTFNAHNFAPGTLFDFLQYPTTNIPDSTPIGENRFSVLPLNAYNLIWNEYYRDQNLSDEIPIIKRSGPQTSSQIKNVSLLRVSWEKDYFTSALPWPQRGGEVKVPGVAGGAAQVRLNPSEQQSQTFLTDAVRDAGSYPLSYSLDGQSSEGSMEATISGQPNKVMFNPGESLYADLSELTSATINELRRAFALQRYLEINARSGARYVEMVQAHFGVRVPDWTIQRPVFLGGGKVPISVGDVLQTSQSTDDSPQANPAGTGIAGSSMRAFRHFFKEAGYIMGLIFIRPKAVYQQGCPRHLQKFDKFDYYLPSFAHIGEQTIKNGELYYDLSKSGAENSKDFGYTPRYADYRFNLSRVHGDFKTSLNFWHMSRIFAFEPVLNEQFVTVSPAQNGLDRVFAVTDSNVDKFYIDIHFNMKAIRPVSRTGNPI</sequence>
<evidence type="ECO:0000313" key="6">
    <source>
        <dbReference type="EMBL" id="XCD04876.1"/>
    </source>
</evidence>
<evidence type="ECO:0000256" key="4">
    <source>
        <dbReference type="ARBA" id="ARBA00022561"/>
    </source>
</evidence>
<comment type="subcellular location">
    <subcellularLocation>
        <location evidence="1">Virion</location>
    </subcellularLocation>
</comment>
<proteinExistence type="inferred from homology"/>
<evidence type="ECO:0000256" key="1">
    <source>
        <dbReference type="ARBA" id="ARBA00004328"/>
    </source>
</evidence>
<evidence type="ECO:0000256" key="5">
    <source>
        <dbReference type="ARBA" id="ARBA00022844"/>
    </source>
</evidence>
<name>A0AAU8AXY8_9VIRU</name>
<organism evidence="6">
    <name type="scientific">Dulem virus 87</name>
    <dbReference type="NCBI Taxonomy" id="3145798"/>
    <lineage>
        <taxon>Viruses</taxon>
        <taxon>Monodnaviria</taxon>
        <taxon>Sangervirae</taxon>
        <taxon>Phixviricota</taxon>
        <taxon>Malgrandaviricetes</taxon>
        <taxon>Petitvirales</taxon>
        <taxon>Microviridae</taxon>
        <taxon>Microvirus</taxon>
    </lineage>
</organism>
<dbReference type="GO" id="GO:0005198">
    <property type="term" value="F:structural molecule activity"/>
    <property type="evidence" value="ECO:0007669"/>
    <property type="project" value="InterPro"/>
</dbReference>
<dbReference type="Pfam" id="PF02305">
    <property type="entry name" value="Phage_F"/>
    <property type="match status" value="1"/>
</dbReference>
<dbReference type="EMBL" id="PP511768">
    <property type="protein sequence ID" value="XCD07221.1"/>
    <property type="molecule type" value="Genomic_DNA"/>
</dbReference>
<dbReference type="SUPFAM" id="SSF88645">
    <property type="entry name" value="ssDNA viruses"/>
    <property type="match status" value="1"/>
</dbReference>
<keyword evidence="5" id="KW-0946">Virion</keyword>
<evidence type="ECO:0000313" key="7">
    <source>
        <dbReference type="EMBL" id="XCD07221.1"/>
    </source>
</evidence>
<dbReference type="EMBL" id="PP511519">
    <property type="protein sequence ID" value="XCD04876.1"/>
    <property type="molecule type" value="Genomic_DNA"/>
</dbReference>
<dbReference type="InterPro" id="IPR037002">
    <property type="entry name" value="Microviridae_protein_F_sf"/>
</dbReference>
<reference evidence="6" key="1">
    <citation type="submission" date="2024-03" db="EMBL/GenBank/DDBJ databases">
        <title>Diverse circular DNA viruses in blood, oral, and fecal samples of captive lemurs.</title>
        <authorList>
            <person name="Paietta E.N."/>
            <person name="Kraberger S."/>
            <person name="Lund M.C."/>
            <person name="Custer J.M."/>
            <person name="Vargas K.M."/>
            <person name="Ehmke E.E."/>
            <person name="Yoder A.D."/>
            <person name="Varsani A."/>
        </authorList>
    </citation>
    <scope>NUCLEOTIDE SEQUENCE</scope>
    <source>
        <strain evidence="6">Duke_24FF_1360</strain>
        <strain evidence="7">Duke_26_109</strain>
    </source>
</reference>
<accession>A0AAU8AXY8</accession>
<keyword evidence="3" id="KW-1140">T=1 icosahedral capsid protein</keyword>